<dbReference type="Gene3D" id="3.30.300.30">
    <property type="match status" value="1"/>
</dbReference>
<evidence type="ECO:0000256" key="2">
    <source>
        <dbReference type="SAM" id="MobiDB-lite"/>
    </source>
</evidence>
<dbReference type="GO" id="GO:0006631">
    <property type="term" value="P:fatty acid metabolic process"/>
    <property type="evidence" value="ECO:0007669"/>
    <property type="project" value="TreeGrafter"/>
</dbReference>
<dbReference type="EMBL" id="CP015079">
    <property type="protein sequence ID" value="ANH40056.1"/>
    <property type="molecule type" value="Genomic_DNA"/>
</dbReference>
<evidence type="ECO:0000313" key="6">
    <source>
        <dbReference type="Proteomes" id="UP000077868"/>
    </source>
</evidence>
<dbReference type="PATRIC" id="fig|1300347.3.peg.3661"/>
<keyword evidence="6" id="KW-1185">Reference proteome</keyword>
<dbReference type="InterPro" id="IPR042099">
    <property type="entry name" value="ANL_N_sf"/>
</dbReference>
<dbReference type="GO" id="GO:0031956">
    <property type="term" value="F:medium-chain fatty acid-CoA ligase activity"/>
    <property type="evidence" value="ECO:0007669"/>
    <property type="project" value="TreeGrafter"/>
</dbReference>
<dbReference type="KEGG" id="ndk:I601_3650"/>
<evidence type="ECO:0000259" key="3">
    <source>
        <dbReference type="Pfam" id="PF00501"/>
    </source>
</evidence>
<dbReference type="STRING" id="1300347.I601_3650"/>
<dbReference type="Proteomes" id="UP000077868">
    <property type="component" value="Chromosome"/>
</dbReference>
<evidence type="ECO:0000256" key="1">
    <source>
        <dbReference type="ARBA" id="ARBA00006432"/>
    </source>
</evidence>
<feature type="domain" description="AMP-dependent synthetase/ligase" evidence="3">
    <location>
        <begin position="138"/>
        <end position="317"/>
    </location>
</feature>
<dbReference type="InterPro" id="IPR025110">
    <property type="entry name" value="AMP-bd_C"/>
</dbReference>
<dbReference type="InterPro" id="IPR000873">
    <property type="entry name" value="AMP-dep_synth/lig_dom"/>
</dbReference>
<name>A0A1A9GPQ0_9ACTN</name>
<accession>A0A1A9GPQ0</accession>
<feature type="domain" description="AMP-binding enzyme C-terminal" evidence="4">
    <location>
        <begin position="387"/>
        <end position="458"/>
    </location>
</feature>
<dbReference type="InterPro" id="IPR045851">
    <property type="entry name" value="AMP-bd_C_sf"/>
</dbReference>
<evidence type="ECO:0000259" key="4">
    <source>
        <dbReference type="Pfam" id="PF13193"/>
    </source>
</evidence>
<feature type="domain" description="AMP-dependent synthetase/ligase" evidence="3">
    <location>
        <begin position="53"/>
        <end position="116"/>
    </location>
</feature>
<gene>
    <name evidence="5" type="primary">yhfT</name>
    <name evidence="5" type="ORF">I601_3650</name>
</gene>
<sequence length="470" mass="51088">MSRSRSGLDLRGHLRRVGETSRPGRRDIWAGSARHLGRVAVTYDRAMHPTLPEGSRVALLVPGSLLLLEAVMALLAHGVFPVPLDPRLTAYERERILADVEPTLVVEGERELAALLDRTRPDGPMSGWTPRARPMHVTSGTTGTPKGVCSGLLSPAASATLVDEERDLWGFAATDVNLVLSPLHHSAPLRFAMGTVLAGGRVVVPGPFDPDRITRAIETECPTTMFCVPTHLQRLFAHWDEVGTPDLSRFRLVAHAGAPCPVATKQRLVETFPPGSTWEFYGSTEGQFTACRSEEWLEHPGTVGRARPGRTLHLDDDGTIWCTVPPHARFEYHGAPDKTAAAWRESPDGPAFSVGDVGRLDPEGYLYLDGRRTDLIISGGVNVYPLEVEHALRELEGVDDVAVYAVPDPDWGQRVCAAVVGTATAGQLDAWARERLAPPKRPKTWTTVSDLPRTATGKVLRAALAPHHQG</sequence>
<reference evidence="5 6" key="1">
    <citation type="submission" date="2016-03" db="EMBL/GenBank/DDBJ databases">
        <title>Complete genome sequence of a soil Actinobacterium, Nocardioides dokdonensis FR1436.</title>
        <authorList>
            <person name="Kwon S.-K."/>
            <person name="Kim K."/>
            <person name="Kim J.F."/>
        </authorList>
    </citation>
    <scope>NUCLEOTIDE SEQUENCE [LARGE SCALE GENOMIC DNA]</scope>
    <source>
        <strain evidence="5 6">FR1436</strain>
    </source>
</reference>
<keyword evidence="5" id="KW-0436">Ligase</keyword>
<dbReference type="AlphaFoldDB" id="A0A1A9GPQ0"/>
<evidence type="ECO:0000313" key="5">
    <source>
        <dbReference type="EMBL" id="ANH40056.1"/>
    </source>
</evidence>
<comment type="similarity">
    <text evidence="1">Belongs to the ATP-dependent AMP-binding enzyme family.</text>
</comment>
<dbReference type="SUPFAM" id="SSF56801">
    <property type="entry name" value="Acetyl-CoA synthetase-like"/>
    <property type="match status" value="1"/>
</dbReference>
<dbReference type="Gene3D" id="3.40.50.12780">
    <property type="entry name" value="N-terminal domain of ligase-like"/>
    <property type="match status" value="1"/>
</dbReference>
<dbReference type="EC" id="6.2.1.-" evidence="5"/>
<dbReference type="PANTHER" id="PTHR43201">
    <property type="entry name" value="ACYL-COA SYNTHETASE"/>
    <property type="match status" value="1"/>
</dbReference>
<feature type="region of interest" description="Disordered" evidence="2">
    <location>
        <begin position="121"/>
        <end position="143"/>
    </location>
</feature>
<dbReference type="Pfam" id="PF13193">
    <property type="entry name" value="AMP-binding_C"/>
    <property type="match status" value="1"/>
</dbReference>
<organism evidence="5 6">
    <name type="scientific">Nocardioides dokdonensis FR1436</name>
    <dbReference type="NCBI Taxonomy" id="1300347"/>
    <lineage>
        <taxon>Bacteria</taxon>
        <taxon>Bacillati</taxon>
        <taxon>Actinomycetota</taxon>
        <taxon>Actinomycetes</taxon>
        <taxon>Propionibacteriales</taxon>
        <taxon>Nocardioidaceae</taxon>
        <taxon>Nocardioides</taxon>
    </lineage>
</organism>
<dbReference type="Pfam" id="PF00501">
    <property type="entry name" value="AMP-binding"/>
    <property type="match status" value="2"/>
</dbReference>
<dbReference type="PANTHER" id="PTHR43201:SF8">
    <property type="entry name" value="ACYL-COA SYNTHETASE FAMILY MEMBER 3"/>
    <property type="match status" value="1"/>
</dbReference>
<proteinExistence type="inferred from homology"/>
<protein>
    <submittedName>
        <fullName evidence="5">Putative acyl--CoA ligase YhfT</fullName>
        <ecNumber evidence="5">6.2.1.-</ecNumber>
    </submittedName>
</protein>